<organism evidence="2 3">
    <name type="scientific">Halopseudomonas salegens</name>
    <dbReference type="NCBI Taxonomy" id="1434072"/>
    <lineage>
        <taxon>Bacteria</taxon>
        <taxon>Pseudomonadati</taxon>
        <taxon>Pseudomonadota</taxon>
        <taxon>Gammaproteobacteria</taxon>
        <taxon>Pseudomonadales</taxon>
        <taxon>Pseudomonadaceae</taxon>
        <taxon>Halopseudomonas</taxon>
    </lineage>
</organism>
<keyword evidence="1" id="KW-0812">Transmembrane</keyword>
<proteinExistence type="predicted"/>
<name>A0A1H2F9C4_9GAMM</name>
<feature type="transmembrane region" description="Helical" evidence="1">
    <location>
        <begin position="115"/>
        <end position="140"/>
    </location>
</feature>
<dbReference type="AlphaFoldDB" id="A0A1H2F9C4"/>
<dbReference type="OrthoDB" id="6163150at2"/>
<sequence length="150" mass="16441">MKPFSILLIKVLGLYLALQNLLSVAPILFNADARDMWQNELFPMLLAMILLPIVAGILLWFFAGALANRIHGESEPGVVVKEDELVRAGLFLIGVYLLVQHAGVLMGTYTASGSLAYGSLLVFALGLAMVLGSGFFAWLYRWARDSGIRR</sequence>
<evidence type="ECO:0000313" key="3">
    <source>
        <dbReference type="Proteomes" id="UP000243924"/>
    </source>
</evidence>
<evidence type="ECO:0000256" key="1">
    <source>
        <dbReference type="SAM" id="Phobius"/>
    </source>
</evidence>
<keyword evidence="1" id="KW-1133">Transmembrane helix</keyword>
<accession>A0A1H2F9C4</accession>
<keyword evidence="1" id="KW-0472">Membrane</keyword>
<dbReference type="Proteomes" id="UP000243924">
    <property type="component" value="Chromosome I"/>
</dbReference>
<keyword evidence="3" id="KW-1185">Reference proteome</keyword>
<protein>
    <submittedName>
        <fullName evidence="2">Uncharacterized protein</fullName>
    </submittedName>
</protein>
<dbReference type="EMBL" id="LT629787">
    <property type="protein sequence ID" value="SDU03986.1"/>
    <property type="molecule type" value="Genomic_DNA"/>
</dbReference>
<feature type="transmembrane region" description="Helical" evidence="1">
    <location>
        <begin position="7"/>
        <end position="29"/>
    </location>
</feature>
<feature type="transmembrane region" description="Helical" evidence="1">
    <location>
        <begin position="41"/>
        <end position="67"/>
    </location>
</feature>
<gene>
    <name evidence="2" type="ORF">SAMN05216210_1392</name>
</gene>
<feature type="transmembrane region" description="Helical" evidence="1">
    <location>
        <begin position="88"/>
        <end position="109"/>
    </location>
</feature>
<dbReference type="STRING" id="1434072.SAMN05216210_1392"/>
<evidence type="ECO:0000313" key="2">
    <source>
        <dbReference type="EMBL" id="SDU03986.1"/>
    </source>
</evidence>
<dbReference type="RefSeq" id="WP_092385445.1">
    <property type="nucleotide sequence ID" value="NZ_LT629787.1"/>
</dbReference>
<reference evidence="3" key="1">
    <citation type="submission" date="2016-10" db="EMBL/GenBank/DDBJ databases">
        <authorList>
            <person name="Varghese N."/>
            <person name="Submissions S."/>
        </authorList>
    </citation>
    <scope>NUCLEOTIDE SEQUENCE [LARGE SCALE GENOMIC DNA]</scope>
    <source>
        <strain evidence="3">CECT 8338</strain>
    </source>
</reference>